<dbReference type="PROSITE" id="PS50004">
    <property type="entry name" value="C2"/>
    <property type="match status" value="2"/>
</dbReference>
<feature type="domain" description="C2" evidence="1">
    <location>
        <begin position="122"/>
        <end position="250"/>
    </location>
</feature>
<dbReference type="PANTHER" id="PTHR10774">
    <property type="entry name" value="EXTENDED SYNAPTOTAGMIN-RELATED"/>
    <property type="match status" value="1"/>
</dbReference>
<dbReference type="Proteomes" id="UP001642540">
    <property type="component" value="Unassembled WGS sequence"/>
</dbReference>
<organism evidence="2 3">
    <name type="scientific">Orchesella dallaii</name>
    <dbReference type="NCBI Taxonomy" id="48710"/>
    <lineage>
        <taxon>Eukaryota</taxon>
        <taxon>Metazoa</taxon>
        <taxon>Ecdysozoa</taxon>
        <taxon>Arthropoda</taxon>
        <taxon>Hexapoda</taxon>
        <taxon>Collembola</taxon>
        <taxon>Entomobryomorpha</taxon>
        <taxon>Entomobryoidea</taxon>
        <taxon>Orchesellidae</taxon>
        <taxon>Orchesellinae</taxon>
        <taxon>Orchesella</taxon>
    </lineage>
</organism>
<protein>
    <recommendedName>
        <fullName evidence="1">C2 domain-containing protein</fullName>
    </recommendedName>
</protein>
<proteinExistence type="predicted"/>
<feature type="domain" description="C2" evidence="1">
    <location>
        <begin position="1"/>
        <end position="107"/>
    </location>
</feature>
<comment type="caution">
    <text evidence="2">The sequence shown here is derived from an EMBL/GenBank/DDBJ whole genome shotgun (WGS) entry which is preliminary data.</text>
</comment>
<dbReference type="Pfam" id="PF00168">
    <property type="entry name" value="C2"/>
    <property type="match status" value="2"/>
</dbReference>
<dbReference type="InterPro" id="IPR045050">
    <property type="entry name" value="Synaptotagmin_plant"/>
</dbReference>
<dbReference type="EMBL" id="CAXLJM020000164">
    <property type="protein sequence ID" value="CAL8147198.1"/>
    <property type="molecule type" value="Genomic_DNA"/>
</dbReference>
<accession>A0ABP1S8F9</accession>
<evidence type="ECO:0000313" key="3">
    <source>
        <dbReference type="Proteomes" id="UP001642540"/>
    </source>
</evidence>
<sequence>MIIKFWVSGRNFPGKHISDYRCDPYYIVYLSEDGGETKNEVGVSDTKKNQLNPDWADSFEIQIDRNKNQYLFFHVLDANSTNDDKTIGRVWVNLADYVKKGQNDNPTLDKAGYLIITNADGAVGSGMLRMPYGPYGTPDRQTLKFQVSAKGLPSEDDQDFVPMKEGLYVKLAVREGPTGPTKEIGRTSIVPYTSDPTWSDVITLEWVQDNDQRLRISFCDDDQLHSGARRGQTWFQMNDYVAKEELHTVLLHSKGSVTIKKA</sequence>
<dbReference type="InterPro" id="IPR035892">
    <property type="entry name" value="C2_domain_sf"/>
</dbReference>
<dbReference type="Gene3D" id="2.60.40.150">
    <property type="entry name" value="C2 domain"/>
    <property type="match status" value="2"/>
</dbReference>
<name>A0ABP1S8F9_9HEXA</name>
<dbReference type="PANTHER" id="PTHR10774:SF190">
    <property type="entry name" value="C2 CALCIUM_LIPID-BINDING ENDONUCLEASE_EXONUCLEASE_PHOSPHATASE-RELATED"/>
    <property type="match status" value="1"/>
</dbReference>
<dbReference type="SMART" id="SM00239">
    <property type="entry name" value="C2"/>
    <property type="match status" value="2"/>
</dbReference>
<dbReference type="InterPro" id="IPR000008">
    <property type="entry name" value="C2_dom"/>
</dbReference>
<evidence type="ECO:0000259" key="1">
    <source>
        <dbReference type="PROSITE" id="PS50004"/>
    </source>
</evidence>
<dbReference type="SUPFAM" id="SSF49562">
    <property type="entry name" value="C2 domain (Calcium/lipid-binding domain, CaLB)"/>
    <property type="match status" value="2"/>
</dbReference>
<evidence type="ECO:0000313" key="2">
    <source>
        <dbReference type="EMBL" id="CAL8147198.1"/>
    </source>
</evidence>
<reference evidence="2 3" key="1">
    <citation type="submission" date="2024-08" db="EMBL/GenBank/DDBJ databases">
        <authorList>
            <person name="Cucini C."/>
            <person name="Frati F."/>
        </authorList>
    </citation>
    <scope>NUCLEOTIDE SEQUENCE [LARGE SCALE GENOMIC DNA]</scope>
</reference>
<dbReference type="CDD" id="cd00030">
    <property type="entry name" value="C2"/>
    <property type="match status" value="1"/>
</dbReference>
<keyword evidence="3" id="KW-1185">Reference proteome</keyword>
<gene>
    <name evidence="2" type="ORF">ODALV1_LOCUS31065</name>
</gene>